<keyword evidence="8" id="KW-0902">Two-component regulatory system</keyword>
<keyword evidence="13" id="KW-1185">Reference proteome</keyword>
<dbReference type="OrthoDB" id="9806995at2"/>
<evidence type="ECO:0000256" key="9">
    <source>
        <dbReference type="SAM" id="Phobius"/>
    </source>
</evidence>
<dbReference type="Gene3D" id="3.30.565.10">
    <property type="entry name" value="Histidine kinase-like ATPase, C-terminal domain"/>
    <property type="match status" value="1"/>
</dbReference>
<keyword evidence="3" id="KW-0597">Phosphoprotein</keyword>
<comment type="catalytic activity">
    <reaction evidence="1">
        <text>ATP + protein L-histidine = ADP + protein N-phospho-L-histidine.</text>
        <dbReference type="EC" id="2.7.13.3"/>
    </reaction>
</comment>
<sequence length="586" mass="66984">MKIKIFFVVFLLCDLVYAQKRLDKTEGSLAQKLILEKAYAYMSNDQYDSAQYCLNKIYAIDSSRKPTQFAYYLTTCQAEIYYYNNLHLLGLQESLKGETIAKILKDSVLMADSYNFIGLFHLNNNKLEQAKVSFKKSLTFAKQPPYKKFYMDLTKPHHILGNLAETYEKLNVPDSAIFFSRLSLKKAREINSERGVATGALNTGNAYLLNVEIDSAYKYFELTKFYAIKADEFDVELTACSGMAECAAAKGDKKLAFQYLDEGFAVLKKYPQLNDFYAAMFLDIAIKLYRKYDNVQLLNRTLELKSKRETVTYNRNNRQIQSLLLTGINNEKTIFKLELADSKSKQSLANTRIYVLLLVLGMVVIAFVAYRYYTLQRLRLANMRTKISQDLHDEVGATLSGIAMYSYIAQEQIKNQQPERVQGSLDIIKDNAAEMVAKLNDIVWTVNPRLDHLQDLIGRLKEFAIQTTNAKQIQLGFREIGKLDEVKLPMQARKNIYLICKEAINNAVKYSEAEELEVVFEVKQKLLIVSVKDTGKGFLVERETNGNGLLNMNSRAREINAKLMLSSVPNQGTSVHFTYKFKGISK</sequence>
<evidence type="ECO:0000256" key="5">
    <source>
        <dbReference type="ARBA" id="ARBA00022741"/>
    </source>
</evidence>
<dbReference type="GO" id="GO:0005524">
    <property type="term" value="F:ATP binding"/>
    <property type="evidence" value="ECO:0007669"/>
    <property type="project" value="UniProtKB-KW"/>
</dbReference>
<proteinExistence type="predicted"/>
<feature type="domain" description="Histidine kinase/HSP90-like ATPase" evidence="10">
    <location>
        <begin position="494"/>
        <end position="581"/>
    </location>
</feature>
<dbReference type="InterPro" id="IPR011990">
    <property type="entry name" value="TPR-like_helical_dom_sf"/>
</dbReference>
<dbReference type="EC" id="2.7.13.3" evidence="2"/>
<evidence type="ECO:0000313" key="12">
    <source>
        <dbReference type="EMBL" id="SOD11320.1"/>
    </source>
</evidence>
<dbReference type="Proteomes" id="UP000219281">
    <property type="component" value="Unassembled WGS sequence"/>
</dbReference>
<dbReference type="Pfam" id="PF07730">
    <property type="entry name" value="HisKA_3"/>
    <property type="match status" value="1"/>
</dbReference>
<keyword evidence="5" id="KW-0547">Nucleotide-binding</keyword>
<dbReference type="Pfam" id="PF02518">
    <property type="entry name" value="HATPase_c"/>
    <property type="match status" value="1"/>
</dbReference>
<keyword evidence="9" id="KW-0812">Transmembrane</keyword>
<dbReference type="SUPFAM" id="SSF55874">
    <property type="entry name" value="ATPase domain of HSP90 chaperone/DNA topoisomerase II/histidine kinase"/>
    <property type="match status" value="1"/>
</dbReference>
<dbReference type="SMART" id="SM00028">
    <property type="entry name" value="TPR"/>
    <property type="match status" value="4"/>
</dbReference>
<evidence type="ECO:0000256" key="8">
    <source>
        <dbReference type="ARBA" id="ARBA00023012"/>
    </source>
</evidence>
<protein>
    <recommendedName>
        <fullName evidence="2">histidine kinase</fullName>
        <ecNumber evidence="2">2.7.13.3</ecNumber>
    </recommendedName>
</protein>
<dbReference type="CDD" id="cd16917">
    <property type="entry name" value="HATPase_UhpB-NarQ-NarX-like"/>
    <property type="match status" value="1"/>
</dbReference>
<dbReference type="GO" id="GO:0000155">
    <property type="term" value="F:phosphorelay sensor kinase activity"/>
    <property type="evidence" value="ECO:0007669"/>
    <property type="project" value="InterPro"/>
</dbReference>
<evidence type="ECO:0000259" key="11">
    <source>
        <dbReference type="Pfam" id="PF07730"/>
    </source>
</evidence>
<evidence type="ECO:0000256" key="3">
    <source>
        <dbReference type="ARBA" id="ARBA00022553"/>
    </source>
</evidence>
<evidence type="ECO:0000256" key="2">
    <source>
        <dbReference type="ARBA" id="ARBA00012438"/>
    </source>
</evidence>
<dbReference type="InterPro" id="IPR019734">
    <property type="entry name" value="TPR_rpt"/>
</dbReference>
<dbReference type="PANTHER" id="PTHR24421:SF10">
    <property type="entry name" value="NITRATE_NITRITE SENSOR PROTEIN NARQ"/>
    <property type="match status" value="1"/>
</dbReference>
<dbReference type="InterPro" id="IPR011712">
    <property type="entry name" value="Sig_transdc_His_kin_sub3_dim/P"/>
</dbReference>
<dbReference type="GO" id="GO:0046983">
    <property type="term" value="F:protein dimerization activity"/>
    <property type="evidence" value="ECO:0007669"/>
    <property type="project" value="InterPro"/>
</dbReference>
<evidence type="ECO:0000256" key="7">
    <source>
        <dbReference type="ARBA" id="ARBA00022840"/>
    </source>
</evidence>
<keyword evidence="6" id="KW-0418">Kinase</keyword>
<accession>A0A285ZNY1</accession>
<name>A0A285ZNY1_9SPHI</name>
<evidence type="ECO:0000256" key="4">
    <source>
        <dbReference type="ARBA" id="ARBA00022679"/>
    </source>
</evidence>
<evidence type="ECO:0000256" key="6">
    <source>
        <dbReference type="ARBA" id="ARBA00022777"/>
    </source>
</evidence>
<dbReference type="PANTHER" id="PTHR24421">
    <property type="entry name" value="NITRATE/NITRITE SENSOR PROTEIN NARX-RELATED"/>
    <property type="match status" value="1"/>
</dbReference>
<keyword evidence="7" id="KW-0067">ATP-binding</keyword>
<evidence type="ECO:0000313" key="13">
    <source>
        <dbReference type="Proteomes" id="UP000219281"/>
    </source>
</evidence>
<organism evidence="12 13">
    <name type="scientific">Pedobacter xixiisoli</name>
    <dbReference type="NCBI Taxonomy" id="1476464"/>
    <lineage>
        <taxon>Bacteria</taxon>
        <taxon>Pseudomonadati</taxon>
        <taxon>Bacteroidota</taxon>
        <taxon>Sphingobacteriia</taxon>
        <taxon>Sphingobacteriales</taxon>
        <taxon>Sphingobacteriaceae</taxon>
        <taxon>Pedobacter</taxon>
    </lineage>
</organism>
<dbReference type="AlphaFoldDB" id="A0A285ZNY1"/>
<dbReference type="Pfam" id="PF13181">
    <property type="entry name" value="TPR_8"/>
    <property type="match status" value="1"/>
</dbReference>
<keyword evidence="9" id="KW-0472">Membrane</keyword>
<feature type="domain" description="Signal transduction histidine kinase subgroup 3 dimerisation and phosphoacceptor" evidence="11">
    <location>
        <begin position="384"/>
        <end position="449"/>
    </location>
</feature>
<dbReference type="GO" id="GO:0016020">
    <property type="term" value="C:membrane"/>
    <property type="evidence" value="ECO:0007669"/>
    <property type="project" value="InterPro"/>
</dbReference>
<dbReference type="InterPro" id="IPR036890">
    <property type="entry name" value="HATPase_C_sf"/>
</dbReference>
<keyword evidence="4" id="KW-0808">Transferase</keyword>
<dbReference type="InterPro" id="IPR003594">
    <property type="entry name" value="HATPase_dom"/>
</dbReference>
<evidence type="ECO:0000256" key="1">
    <source>
        <dbReference type="ARBA" id="ARBA00000085"/>
    </source>
</evidence>
<keyword evidence="9" id="KW-1133">Transmembrane helix</keyword>
<dbReference type="SUPFAM" id="SSF48452">
    <property type="entry name" value="TPR-like"/>
    <property type="match status" value="1"/>
</dbReference>
<dbReference type="Gene3D" id="1.25.40.10">
    <property type="entry name" value="Tetratricopeptide repeat domain"/>
    <property type="match status" value="1"/>
</dbReference>
<feature type="transmembrane region" description="Helical" evidence="9">
    <location>
        <begin position="353"/>
        <end position="373"/>
    </location>
</feature>
<dbReference type="InterPro" id="IPR050482">
    <property type="entry name" value="Sensor_HK_TwoCompSys"/>
</dbReference>
<evidence type="ECO:0000259" key="10">
    <source>
        <dbReference type="Pfam" id="PF02518"/>
    </source>
</evidence>
<dbReference type="Gene3D" id="1.20.5.1930">
    <property type="match status" value="1"/>
</dbReference>
<dbReference type="EMBL" id="OCMT01000001">
    <property type="protein sequence ID" value="SOD11320.1"/>
    <property type="molecule type" value="Genomic_DNA"/>
</dbReference>
<reference evidence="13" key="1">
    <citation type="submission" date="2017-09" db="EMBL/GenBank/DDBJ databases">
        <authorList>
            <person name="Varghese N."/>
            <person name="Submissions S."/>
        </authorList>
    </citation>
    <scope>NUCLEOTIDE SEQUENCE [LARGE SCALE GENOMIC DNA]</scope>
    <source>
        <strain evidence="13">CGMCC 1.12803</strain>
    </source>
</reference>
<gene>
    <name evidence="12" type="ORF">SAMN06297358_0090</name>
</gene>
<dbReference type="RefSeq" id="WP_097127417.1">
    <property type="nucleotide sequence ID" value="NZ_OCMT01000001.1"/>
</dbReference>